<keyword evidence="1" id="KW-0812">Transmembrane</keyword>
<dbReference type="AlphaFoldDB" id="A0A3N2RCI3"/>
<gene>
    <name evidence="2" type="ORF">D9T17_20065</name>
</gene>
<dbReference type="Proteomes" id="UP000275910">
    <property type="component" value="Unassembled WGS sequence"/>
</dbReference>
<proteinExistence type="predicted"/>
<evidence type="ECO:0000313" key="2">
    <source>
        <dbReference type="EMBL" id="ROU05131.1"/>
    </source>
</evidence>
<accession>A0A3N2RCI3</accession>
<sequence>MPLRIERVAMRPQERELLHATGRAAVPLRARLAGWFDWLASASLASLALLFVFAACAAAWLQATGRSGQAGPELVWIVLAAPLSGVAWASVRAGWGARERRLRRLRAFGPGWRDAEAGAVEEERYEFLEAACVRDGDTGALIHLLRVDERRCLVVFDADSFALAERGADPPASRSQPRRRAVLRRAPQSRRVLSLRFEGEALASEPSDALGWATPGWEWDGRLWDRQWEAIAQRFSCSSDGPDYRP</sequence>
<protein>
    <submittedName>
        <fullName evidence="2">Uncharacterized protein</fullName>
    </submittedName>
</protein>
<reference evidence="2 3" key="1">
    <citation type="submission" date="2018-10" db="EMBL/GenBank/DDBJ databases">
        <title>The genome of Lysobacter enzymogenes OH11.</title>
        <authorList>
            <person name="Liu F."/>
            <person name="Zhao Y."/>
            <person name="Qian G."/>
            <person name="Chen Y."/>
            <person name="Xu H."/>
        </authorList>
    </citation>
    <scope>NUCLEOTIDE SEQUENCE [LARGE SCALE GENOMIC DNA]</scope>
    <source>
        <strain evidence="2 3">OH11</strain>
    </source>
</reference>
<dbReference type="EMBL" id="RCTY01000048">
    <property type="protein sequence ID" value="ROU05131.1"/>
    <property type="molecule type" value="Genomic_DNA"/>
</dbReference>
<evidence type="ECO:0000313" key="3">
    <source>
        <dbReference type="Proteomes" id="UP000275910"/>
    </source>
</evidence>
<feature type="transmembrane region" description="Helical" evidence="1">
    <location>
        <begin position="38"/>
        <end position="62"/>
    </location>
</feature>
<keyword evidence="1" id="KW-0472">Membrane</keyword>
<keyword evidence="1" id="KW-1133">Transmembrane helix</keyword>
<name>A0A3N2RCI3_LYSEN</name>
<comment type="caution">
    <text evidence="2">The sequence shown here is derived from an EMBL/GenBank/DDBJ whole genome shotgun (WGS) entry which is preliminary data.</text>
</comment>
<evidence type="ECO:0000256" key="1">
    <source>
        <dbReference type="SAM" id="Phobius"/>
    </source>
</evidence>
<organism evidence="2 3">
    <name type="scientific">Lysobacter enzymogenes</name>
    <dbReference type="NCBI Taxonomy" id="69"/>
    <lineage>
        <taxon>Bacteria</taxon>
        <taxon>Pseudomonadati</taxon>
        <taxon>Pseudomonadota</taxon>
        <taxon>Gammaproteobacteria</taxon>
        <taxon>Lysobacterales</taxon>
        <taxon>Lysobacteraceae</taxon>
        <taxon>Lysobacter</taxon>
    </lineage>
</organism>
<feature type="transmembrane region" description="Helical" evidence="1">
    <location>
        <begin position="74"/>
        <end position="95"/>
    </location>
</feature>